<evidence type="ECO:0000313" key="2">
    <source>
        <dbReference type="EMBL" id="MBW0509964.1"/>
    </source>
</evidence>
<protein>
    <recommendedName>
        <fullName evidence="4">Retrotransposon gag domain-containing protein</fullName>
    </recommendedName>
</protein>
<dbReference type="Proteomes" id="UP000765509">
    <property type="component" value="Unassembled WGS sequence"/>
</dbReference>
<feature type="region of interest" description="Disordered" evidence="1">
    <location>
        <begin position="155"/>
        <end position="182"/>
    </location>
</feature>
<gene>
    <name evidence="2" type="ORF">O181_049679</name>
</gene>
<comment type="caution">
    <text evidence="2">The sequence shown here is derived from an EMBL/GenBank/DDBJ whole genome shotgun (WGS) entry which is preliminary data.</text>
</comment>
<evidence type="ECO:0000256" key="1">
    <source>
        <dbReference type="SAM" id="MobiDB-lite"/>
    </source>
</evidence>
<sequence length="209" mass="24879">MEFMKPIGMFKEDFNIPDEYLIARLHCLFTKSAKKWYYKMRQDHGKHSWPWWKEQIDSKWENDSRRFKMENSFEEAILNIERDRPMSCFIKQKDRLTALHCDMSETIIHKSILIRCGGDLECAISRIFLVPFCKEGYINAMENITTRTNIGRDWYKPPMDNKTSGKPIPKRNKPHDKAPLRRHKCGSTAHLANTFPKRTRINEIEIDKV</sequence>
<feature type="compositionally biased region" description="Basic residues" evidence="1">
    <location>
        <begin position="168"/>
        <end position="182"/>
    </location>
</feature>
<proteinExistence type="predicted"/>
<organism evidence="2 3">
    <name type="scientific">Austropuccinia psidii MF-1</name>
    <dbReference type="NCBI Taxonomy" id="1389203"/>
    <lineage>
        <taxon>Eukaryota</taxon>
        <taxon>Fungi</taxon>
        <taxon>Dikarya</taxon>
        <taxon>Basidiomycota</taxon>
        <taxon>Pucciniomycotina</taxon>
        <taxon>Pucciniomycetes</taxon>
        <taxon>Pucciniales</taxon>
        <taxon>Sphaerophragmiaceae</taxon>
        <taxon>Austropuccinia</taxon>
    </lineage>
</organism>
<evidence type="ECO:0000313" key="3">
    <source>
        <dbReference type="Proteomes" id="UP000765509"/>
    </source>
</evidence>
<evidence type="ECO:0008006" key="4">
    <source>
        <dbReference type="Google" id="ProtNLM"/>
    </source>
</evidence>
<accession>A0A9Q3HNZ7</accession>
<reference evidence="2" key="1">
    <citation type="submission" date="2021-03" db="EMBL/GenBank/DDBJ databases">
        <title>Draft genome sequence of rust myrtle Austropuccinia psidii MF-1, a brazilian biotype.</title>
        <authorList>
            <person name="Quecine M.C."/>
            <person name="Pachon D.M.R."/>
            <person name="Bonatelli M.L."/>
            <person name="Correr F.H."/>
            <person name="Franceschini L.M."/>
            <person name="Leite T.F."/>
            <person name="Margarido G.R.A."/>
            <person name="Almeida C.A."/>
            <person name="Ferrarezi J.A."/>
            <person name="Labate C.A."/>
        </authorList>
    </citation>
    <scope>NUCLEOTIDE SEQUENCE</scope>
    <source>
        <strain evidence="2">MF-1</strain>
    </source>
</reference>
<dbReference type="EMBL" id="AVOT02021255">
    <property type="protein sequence ID" value="MBW0509964.1"/>
    <property type="molecule type" value="Genomic_DNA"/>
</dbReference>
<dbReference type="AlphaFoldDB" id="A0A9Q3HNZ7"/>
<name>A0A9Q3HNZ7_9BASI</name>
<keyword evidence="3" id="KW-1185">Reference proteome</keyword>